<dbReference type="InterPro" id="IPR007325">
    <property type="entry name" value="KFase/CYL"/>
</dbReference>
<dbReference type="RefSeq" id="WP_012175061.1">
    <property type="nucleotide sequence ID" value="NC_009943.1"/>
</dbReference>
<dbReference type="OrthoDB" id="7067800at2"/>
<name>A9A0E5_DESOH</name>
<accession>A9A0E5</accession>
<dbReference type="SUPFAM" id="SSF102198">
    <property type="entry name" value="Putative cyclase"/>
    <property type="match status" value="1"/>
</dbReference>
<organism evidence="1 2">
    <name type="scientific">Desulfosudis oleivorans (strain DSM 6200 / JCM 39069 / Hxd3)</name>
    <name type="common">Desulfococcus oleovorans</name>
    <dbReference type="NCBI Taxonomy" id="96561"/>
    <lineage>
        <taxon>Bacteria</taxon>
        <taxon>Pseudomonadati</taxon>
        <taxon>Thermodesulfobacteriota</taxon>
        <taxon>Desulfobacteria</taxon>
        <taxon>Desulfobacterales</taxon>
        <taxon>Desulfosudaceae</taxon>
        <taxon>Desulfosudis</taxon>
    </lineage>
</organism>
<evidence type="ECO:0000313" key="1">
    <source>
        <dbReference type="EMBL" id="ABW67445.1"/>
    </source>
</evidence>
<dbReference type="Pfam" id="PF04199">
    <property type="entry name" value="Cyclase"/>
    <property type="match status" value="1"/>
</dbReference>
<dbReference type="KEGG" id="dol:Dole_1641"/>
<dbReference type="AlphaFoldDB" id="A9A0E5"/>
<sequence length="254" mass="27627">MKVIDLSATIRSMPKESAAFDAVHIEYFNHAHGAAQASALLNAPASAFRNEEGWATEEITKLGTHSSTHVDAPWHYNSAIEGKPAATIDQLPLEWFFSDGVVLDMTHKSRGNPIDVADIEKGFSDIGYALKPFDIVLMRTGCDQHYGAPDYIFQGPGVTAEATVWLIDRGIRVMGIDAWGWDEPLDLQAARATEKGEKGIFWAAHQVDRAYSHIERLVNLSALPSHGFKVACFPLKIEGASAGPARVVAMVEGA</sequence>
<dbReference type="HOGENOM" id="CLU_030671_3_3_7"/>
<dbReference type="Proteomes" id="UP000008561">
    <property type="component" value="Chromosome"/>
</dbReference>
<dbReference type="PANTHER" id="PTHR31118:SF12">
    <property type="entry name" value="CYCLASE-LIKE PROTEIN 2"/>
    <property type="match status" value="1"/>
</dbReference>
<dbReference type="PANTHER" id="PTHR31118">
    <property type="entry name" value="CYCLASE-LIKE PROTEIN 2"/>
    <property type="match status" value="1"/>
</dbReference>
<dbReference type="InterPro" id="IPR037175">
    <property type="entry name" value="KFase_sf"/>
</dbReference>
<gene>
    <name evidence="1" type="ordered locus">Dole_1641</name>
</gene>
<reference evidence="1 2" key="1">
    <citation type="submission" date="2007-10" db="EMBL/GenBank/DDBJ databases">
        <title>Complete sequence of Desulfococcus oleovorans Hxd3.</title>
        <authorList>
            <consortium name="US DOE Joint Genome Institute"/>
            <person name="Copeland A."/>
            <person name="Lucas S."/>
            <person name="Lapidus A."/>
            <person name="Barry K."/>
            <person name="Glavina del Rio T."/>
            <person name="Dalin E."/>
            <person name="Tice H."/>
            <person name="Pitluck S."/>
            <person name="Kiss H."/>
            <person name="Brettin T."/>
            <person name="Bruce D."/>
            <person name="Detter J.C."/>
            <person name="Han C."/>
            <person name="Schmutz J."/>
            <person name="Larimer F."/>
            <person name="Land M."/>
            <person name="Hauser L."/>
            <person name="Kyrpides N."/>
            <person name="Kim E."/>
            <person name="Wawrik B."/>
            <person name="Richardson P."/>
        </authorList>
    </citation>
    <scope>NUCLEOTIDE SEQUENCE [LARGE SCALE GENOMIC DNA]</scope>
    <source>
        <strain evidence="2">DSM 6200 / JCM 39069 / Hxd3</strain>
    </source>
</reference>
<dbReference type="EMBL" id="CP000859">
    <property type="protein sequence ID" value="ABW67445.1"/>
    <property type="molecule type" value="Genomic_DNA"/>
</dbReference>
<protein>
    <submittedName>
        <fullName evidence="1">Cyclase family protein</fullName>
    </submittedName>
</protein>
<proteinExistence type="predicted"/>
<evidence type="ECO:0000313" key="2">
    <source>
        <dbReference type="Proteomes" id="UP000008561"/>
    </source>
</evidence>
<dbReference type="eggNOG" id="COG1878">
    <property type="taxonomic scope" value="Bacteria"/>
</dbReference>
<keyword evidence="2" id="KW-1185">Reference proteome</keyword>
<dbReference type="Gene3D" id="3.50.30.50">
    <property type="entry name" value="Putative cyclase"/>
    <property type="match status" value="1"/>
</dbReference>
<dbReference type="STRING" id="96561.Dole_1641"/>
<dbReference type="GO" id="GO:0004061">
    <property type="term" value="F:arylformamidase activity"/>
    <property type="evidence" value="ECO:0007669"/>
    <property type="project" value="InterPro"/>
</dbReference>
<dbReference type="GO" id="GO:0019441">
    <property type="term" value="P:L-tryptophan catabolic process to kynurenine"/>
    <property type="evidence" value="ECO:0007669"/>
    <property type="project" value="InterPro"/>
</dbReference>